<name>A0AAJ1YHK3_SERFO</name>
<protein>
    <submittedName>
        <fullName evidence="1">Uncharacterized protein</fullName>
    </submittedName>
</protein>
<proteinExistence type="predicted"/>
<comment type="caution">
    <text evidence="1">The sequence shown here is derived from an EMBL/GenBank/DDBJ whole genome shotgun (WGS) entry which is preliminary data.</text>
</comment>
<gene>
    <name evidence="1" type="ORF">RDT67_28750</name>
</gene>
<evidence type="ECO:0000313" key="2">
    <source>
        <dbReference type="Proteomes" id="UP001224622"/>
    </source>
</evidence>
<organism evidence="1 2">
    <name type="scientific">Serratia fonticola</name>
    <dbReference type="NCBI Taxonomy" id="47917"/>
    <lineage>
        <taxon>Bacteria</taxon>
        <taxon>Pseudomonadati</taxon>
        <taxon>Pseudomonadota</taxon>
        <taxon>Gammaproteobacteria</taxon>
        <taxon>Enterobacterales</taxon>
        <taxon>Yersiniaceae</taxon>
        <taxon>Serratia</taxon>
    </lineage>
</organism>
<dbReference type="EMBL" id="JAVIGA010000066">
    <property type="protein sequence ID" value="MDQ9130393.1"/>
    <property type="molecule type" value="Genomic_DNA"/>
</dbReference>
<evidence type="ECO:0000313" key="1">
    <source>
        <dbReference type="EMBL" id="MDQ9130393.1"/>
    </source>
</evidence>
<sequence>MSLPLVDFYIAHRFAALGLALDSEEIDWSFSESLRDYVNTCILFRAPRLLSVLAQLLETLAEKPGNQEKCRKSDHYLRLWITGFETLYQQAQDPALLPFTHPVSSGRFDLLMRPDPRALLSLDEETYLKVTDQHRLPPVEQLSLDAFAATEPYWTRFMDYLAKQMADICQTCFVRLSDFRLKSHVEPDLVRTFTFPLGRIEIIRRPQALSDLEVYEFEPDYLVLYVDEVADGLITPVALEARVVFYNGLILKSFTADIDVEDADAMVSRDYREVVSEALEWVREQFDMSSTPNVVALPSARRVDAQAA</sequence>
<dbReference type="RefSeq" id="WP_309048722.1">
    <property type="nucleotide sequence ID" value="NZ_JAVIGA010000066.1"/>
</dbReference>
<reference evidence="1" key="1">
    <citation type="submission" date="2023-08" db="EMBL/GenBank/DDBJ databases">
        <title>The Comparative Genomic Analysis of Yersiniaceae from Polar Regions.</title>
        <authorList>
            <person name="Goncharov A."/>
            <person name="Aslanov B."/>
            <person name="Kolodzhieva V."/>
            <person name="Azarov D."/>
            <person name="Mochov A."/>
            <person name="Lebedeva E."/>
        </authorList>
    </citation>
    <scope>NUCLEOTIDE SEQUENCE</scope>
    <source>
        <strain evidence="1">Vf</strain>
    </source>
</reference>
<dbReference type="AlphaFoldDB" id="A0AAJ1YHK3"/>
<dbReference type="Proteomes" id="UP001224622">
    <property type="component" value="Unassembled WGS sequence"/>
</dbReference>
<accession>A0AAJ1YHK3</accession>